<keyword evidence="4" id="KW-1185">Reference proteome</keyword>
<keyword evidence="1" id="KW-0378">Hydrolase</keyword>
<dbReference type="AlphaFoldDB" id="A0A183D4I2"/>
<dbReference type="SUPFAM" id="SSF53474">
    <property type="entry name" value="alpha/beta-Hydrolases"/>
    <property type="match status" value="1"/>
</dbReference>
<dbReference type="WBParaSite" id="GPUH_0000363001-mRNA-1">
    <property type="protein sequence ID" value="GPUH_0000363001-mRNA-1"/>
    <property type="gene ID" value="GPUH_0000363001"/>
</dbReference>
<evidence type="ECO:0000313" key="4">
    <source>
        <dbReference type="Proteomes" id="UP000271098"/>
    </source>
</evidence>
<reference evidence="5" key="1">
    <citation type="submission" date="2016-06" db="UniProtKB">
        <authorList>
            <consortium name="WormBaseParasite"/>
        </authorList>
    </citation>
    <scope>IDENTIFICATION</scope>
</reference>
<feature type="domain" description="Peptidase S9 prolyl oligopeptidase catalytic" evidence="2">
    <location>
        <begin position="21"/>
        <end position="113"/>
    </location>
</feature>
<dbReference type="PANTHER" id="PTHR42776:SF4">
    <property type="entry name" value="ACYLAMINO-ACID-RELEASING ENZYME"/>
    <property type="match status" value="1"/>
</dbReference>
<dbReference type="OrthoDB" id="416344at2759"/>
<evidence type="ECO:0000256" key="1">
    <source>
        <dbReference type="ARBA" id="ARBA00022801"/>
    </source>
</evidence>
<dbReference type="EMBL" id="UYRT01006301">
    <property type="protein sequence ID" value="VDK40245.1"/>
    <property type="molecule type" value="Genomic_DNA"/>
</dbReference>
<organism evidence="5">
    <name type="scientific">Gongylonema pulchrum</name>
    <dbReference type="NCBI Taxonomy" id="637853"/>
    <lineage>
        <taxon>Eukaryota</taxon>
        <taxon>Metazoa</taxon>
        <taxon>Ecdysozoa</taxon>
        <taxon>Nematoda</taxon>
        <taxon>Chromadorea</taxon>
        <taxon>Rhabditida</taxon>
        <taxon>Spirurina</taxon>
        <taxon>Spiruromorpha</taxon>
        <taxon>Spiruroidea</taxon>
        <taxon>Gongylonematidae</taxon>
        <taxon>Gongylonema</taxon>
    </lineage>
</organism>
<evidence type="ECO:0000259" key="2">
    <source>
        <dbReference type="Pfam" id="PF00326"/>
    </source>
</evidence>
<sequence length="114" mass="13352">MYELSDIPDWSLVEGLGISEEDWGRKLTAEEREKMHRCSPISHVEKVITPYLLLLGEKDLRVVNHYRPFIRNLVARSIPNKIYIYPEACHPLDQVDVEADCAINIVCWLNRYLQ</sequence>
<gene>
    <name evidence="3" type="ORF">GPUH_LOCUS3623</name>
</gene>
<protein>
    <submittedName>
        <fullName evidence="5">Peptidase_S9 domain-containing protein</fullName>
    </submittedName>
</protein>
<reference evidence="3 4" key="2">
    <citation type="submission" date="2018-11" db="EMBL/GenBank/DDBJ databases">
        <authorList>
            <consortium name="Pathogen Informatics"/>
        </authorList>
    </citation>
    <scope>NUCLEOTIDE SEQUENCE [LARGE SCALE GENOMIC DNA]</scope>
</reference>
<dbReference type="InterPro" id="IPR001375">
    <property type="entry name" value="Peptidase_S9_cat"/>
</dbReference>
<dbReference type="Proteomes" id="UP000271098">
    <property type="component" value="Unassembled WGS sequence"/>
</dbReference>
<evidence type="ECO:0000313" key="3">
    <source>
        <dbReference type="EMBL" id="VDK40245.1"/>
    </source>
</evidence>
<dbReference type="PANTHER" id="PTHR42776">
    <property type="entry name" value="SERINE PEPTIDASE S9 FAMILY MEMBER"/>
    <property type="match status" value="1"/>
</dbReference>
<dbReference type="GO" id="GO:0006508">
    <property type="term" value="P:proteolysis"/>
    <property type="evidence" value="ECO:0007669"/>
    <property type="project" value="InterPro"/>
</dbReference>
<accession>A0A183D4I2</accession>
<dbReference type="GO" id="GO:0004252">
    <property type="term" value="F:serine-type endopeptidase activity"/>
    <property type="evidence" value="ECO:0007669"/>
    <property type="project" value="TreeGrafter"/>
</dbReference>
<evidence type="ECO:0000313" key="5">
    <source>
        <dbReference type="WBParaSite" id="GPUH_0000363001-mRNA-1"/>
    </source>
</evidence>
<dbReference type="Gene3D" id="3.40.50.1820">
    <property type="entry name" value="alpha/beta hydrolase"/>
    <property type="match status" value="1"/>
</dbReference>
<proteinExistence type="predicted"/>
<dbReference type="Pfam" id="PF00326">
    <property type="entry name" value="Peptidase_S9"/>
    <property type="match status" value="1"/>
</dbReference>
<name>A0A183D4I2_9BILA</name>
<dbReference type="InterPro" id="IPR029058">
    <property type="entry name" value="AB_hydrolase_fold"/>
</dbReference>